<feature type="domain" description="ChrR-like cupin" evidence="1">
    <location>
        <begin position="22"/>
        <end position="114"/>
    </location>
</feature>
<sequence length="165" mass="18091">MDLPEPVDITTLPETPLESSHLNHHDFPWVDQGWGIEFKILRVCNETGGWIIMNRFPPGTQLPKHRHSGAVTALTLQGKWGYLESNFTAVAGSVIREPANSAHTLKVADDAGEPTIVFFTIDGSLTHFTDDGTIWGISDGQTQLAEYLRLAEEQGTPVDASKLLA</sequence>
<dbReference type="InterPro" id="IPR025979">
    <property type="entry name" value="ChrR-like_cupin_dom"/>
</dbReference>
<dbReference type="InterPro" id="IPR014710">
    <property type="entry name" value="RmlC-like_jellyroll"/>
</dbReference>
<dbReference type="Proteomes" id="UP000838100">
    <property type="component" value="Unassembled WGS sequence"/>
</dbReference>
<dbReference type="Gene3D" id="2.60.120.10">
    <property type="entry name" value="Jelly Rolls"/>
    <property type="match status" value="1"/>
</dbReference>
<dbReference type="SUPFAM" id="SSF51182">
    <property type="entry name" value="RmlC-like cupins"/>
    <property type="match status" value="1"/>
</dbReference>
<evidence type="ECO:0000259" key="1">
    <source>
        <dbReference type="Pfam" id="PF12973"/>
    </source>
</evidence>
<dbReference type="Pfam" id="PF12973">
    <property type="entry name" value="Cupin_7"/>
    <property type="match status" value="1"/>
</dbReference>
<evidence type="ECO:0000313" key="2">
    <source>
        <dbReference type="EMBL" id="CAH0991085.1"/>
    </source>
</evidence>
<dbReference type="InterPro" id="IPR011051">
    <property type="entry name" value="RmlC_Cupin_sf"/>
</dbReference>
<protein>
    <recommendedName>
        <fullName evidence="1">ChrR-like cupin domain-containing protein</fullName>
    </recommendedName>
</protein>
<dbReference type="EMBL" id="CAKLPX010000001">
    <property type="protein sequence ID" value="CAH0991085.1"/>
    <property type="molecule type" value="Genomic_DNA"/>
</dbReference>
<accession>A0ABN8EF96</accession>
<organism evidence="2 3">
    <name type="scientific">Sinobacterium norvegicum</name>
    <dbReference type="NCBI Taxonomy" id="1641715"/>
    <lineage>
        <taxon>Bacteria</taxon>
        <taxon>Pseudomonadati</taxon>
        <taxon>Pseudomonadota</taxon>
        <taxon>Gammaproteobacteria</taxon>
        <taxon>Cellvibrionales</taxon>
        <taxon>Spongiibacteraceae</taxon>
        <taxon>Sinobacterium</taxon>
    </lineage>
</organism>
<comment type="caution">
    <text evidence="2">The sequence shown here is derived from an EMBL/GenBank/DDBJ whole genome shotgun (WGS) entry which is preliminary data.</text>
</comment>
<dbReference type="CDD" id="cd20302">
    <property type="entry name" value="cupin_DAD"/>
    <property type="match status" value="1"/>
</dbReference>
<proteinExistence type="predicted"/>
<keyword evidence="3" id="KW-1185">Reference proteome</keyword>
<evidence type="ECO:0000313" key="3">
    <source>
        <dbReference type="Proteomes" id="UP000838100"/>
    </source>
</evidence>
<dbReference type="RefSeq" id="WP_237443744.1">
    <property type="nucleotide sequence ID" value="NZ_CAKLPX010000001.1"/>
</dbReference>
<gene>
    <name evidence="2" type="ORF">SIN8267_01186</name>
</gene>
<reference evidence="2" key="1">
    <citation type="submission" date="2021-12" db="EMBL/GenBank/DDBJ databases">
        <authorList>
            <person name="Rodrigo-Torres L."/>
            <person name="Arahal R. D."/>
            <person name="Lucena T."/>
        </authorList>
    </citation>
    <scope>NUCLEOTIDE SEQUENCE</scope>
    <source>
        <strain evidence="2">CECT 8267</strain>
    </source>
</reference>
<name>A0ABN8EF96_9GAMM</name>